<organism evidence="2 3">
    <name type="scientific">Paraphaeosphaeria minitans</name>
    <dbReference type="NCBI Taxonomy" id="565426"/>
    <lineage>
        <taxon>Eukaryota</taxon>
        <taxon>Fungi</taxon>
        <taxon>Dikarya</taxon>
        <taxon>Ascomycota</taxon>
        <taxon>Pezizomycotina</taxon>
        <taxon>Dothideomycetes</taxon>
        <taxon>Pleosporomycetidae</taxon>
        <taxon>Pleosporales</taxon>
        <taxon>Massarineae</taxon>
        <taxon>Didymosphaeriaceae</taxon>
        <taxon>Paraphaeosphaeria</taxon>
    </lineage>
</organism>
<gene>
    <name evidence="2" type="ORF">PMIN01_06631</name>
</gene>
<dbReference type="Proteomes" id="UP000756921">
    <property type="component" value="Unassembled WGS sequence"/>
</dbReference>
<evidence type="ECO:0000313" key="3">
    <source>
        <dbReference type="Proteomes" id="UP000756921"/>
    </source>
</evidence>
<name>A0A9P6GHF4_9PLEO</name>
<dbReference type="AlphaFoldDB" id="A0A9P6GHF4"/>
<feature type="region of interest" description="Disordered" evidence="1">
    <location>
        <begin position="19"/>
        <end position="49"/>
    </location>
</feature>
<keyword evidence="3" id="KW-1185">Reference proteome</keyword>
<sequence>MPLAKSVCHIVPTSHAVVEQRHGTGSVAGRRRAASGERPRRAQRWSESNNTTSLLAARPSALVSLLLPRLFPLLLDLSAARAPLRIRMPVAGQTIAPARHITASSTSPPALCRLATTLHRAFALASVPEGVCRMRVPL</sequence>
<evidence type="ECO:0000256" key="1">
    <source>
        <dbReference type="SAM" id="MobiDB-lite"/>
    </source>
</evidence>
<reference evidence="2" key="1">
    <citation type="journal article" date="2020" name="Mol. Plant Microbe Interact.">
        <title>Genome Sequence of the Biocontrol Agent Coniothyrium minitans strain Conio (IMI 134523).</title>
        <authorList>
            <person name="Patel D."/>
            <person name="Shittu T.A."/>
            <person name="Baroncelli R."/>
            <person name="Muthumeenakshi S."/>
            <person name="Osborne T.H."/>
            <person name="Janganan T.K."/>
            <person name="Sreenivasaprasad S."/>
        </authorList>
    </citation>
    <scope>NUCLEOTIDE SEQUENCE</scope>
    <source>
        <strain evidence="2">Conio</strain>
    </source>
</reference>
<protein>
    <submittedName>
        <fullName evidence="2">Uncharacterized protein</fullName>
    </submittedName>
</protein>
<dbReference type="EMBL" id="WJXW01000006">
    <property type="protein sequence ID" value="KAF9735226.1"/>
    <property type="molecule type" value="Genomic_DNA"/>
</dbReference>
<comment type="caution">
    <text evidence="2">The sequence shown here is derived from an EMBL/GenBank/DDBJ whole genome shotgun (WGS) entry which is preliminary data.</text>
</comment>
<evidence type="ECO:0000313" key="2">
    <source>
        <dbReference type="EMBL" id="KAF9735226.1"/>
    </source>
</evidence>
<accession>A0A9P6GHF4</accession>
<proteinExistence type="predicted"/>